<evidence type="ECO:0000313" key="3">
    <source>
        <dbReference type="Proteomes" id="UP000838756"/>
    </source>
</evidence>
<gene>
    <name evidence="2" type="primary">jg209</name>
    <name evidence="2" type="ORF">PAEG_LOCUS6026</name>
</gene>
<organism evidence="2 3">
    <name type="scientific">Pararge aegeria aegeria</name>
    <dbReference type="NCBI Taxonomy" id="348720"/>
    <lineage>
        <taxon>Eukaryota</taxon>
        <taxon>Metazoa</taxon>
        <taxon>Ecdysozoa</taxon>
        <taxon>Arthropoda</taxon>
        <taxon>Hexapoda</taxon>
        <taxon>Insecta</taxon>
        <taxon>Pterygota</taxon>
        <taxon>Neoptera</taxon>
        <taxon>Endopterygota</taxon>
        <taxon>Lepidoptera</taxon>
        <taxon>Glossata</taxon>
        <taxon>Ditrysia</taxon>
        <taxon>Papilionoidea</taxon>
        <taxon>Nymphalidae</taxon>
        <taxon>Satyrinae</taxon>
        <taxon>Satyrini</taxon>
        <taxon>Parargina</taxon>
        <taxon>Pararge</taxon>
    </lineage>
</organism>
<feature type="region of interest" description="Disordered" evidence="1">
    <location>
        <begin position="54"/>
        <end position="115"/>
    </location>
</feature>
<feature type="compositionally biased region" description="Polar residues" evidence="1">
    <location>
        <begin position="106"/>
        <end position="115"/>
    </location>
</feature>
<accession>A0A8S4QRW2</accession>
<sequence>MDFRKVTPASIQYVDNFYYEPHKKAQSNSVSANLSYRHSSTSREEKWQWAGHIARRTDGRRGSGNPAPVNALVDPEPGGHISNESQGAAGHKRPRIVKFGTLNKRPLSSNNGYFE</sequence>
<name>A0A8S4QRW2_9NEOP</name>
<dbReference type="EMBL" id="CAKXAJ010019178">
    <property type="protein sequence ID" value="CAH2218179.1"/>
    <property type="molecule type" value="Genomic_DNA"/>
</dbReference>
<keyword evidence="3" id="KW-1185">Reference proteome</keyword>
<evidence type="ECO:0000256" key="1">
    <source>
        <dbReference type="SAM" id="MobiDB-lite"/>
    </source>
</evidence>
<dbReference type="Proteomes" id="UP000838756">
    <property type="component" value="Unassembled WGS sequence"/>
</dbReference>
<proteinExistence type="predicted"/>
<evidence type="ECO:0000313" key="2">
    <source>
        <dbReference type="EMBL" id="CAH2218179.1"/>
    </source>
</evidence>
<dbReference type="AlphaFoldDB" id="A0A8S4QRW2"/>
<protein>
    <submittedName>
        <fullName evidence="2">Jg209 protein</fullName>
    </submittedName>
</protein>
<comment type="caution">
    <text evidence="2">The sequence shown here is derived from an EMBL/GenBank/DDBJ whole genome shotgun (WGS) entry which is preliminary data.</text>
</comment>
<reference evidence="2" key="1">
    <citation type="submission" date="2022-03" db="EMBL/GenBank/DDBJ databases">
        <authorList>
            <person name="Lindestad O."/>
        </authorList>
    </citation>
    <scope>NUCLEOTIDE SEQUENCE</scope>
</reference>